<evidence type="ECO:0000313" key="1">
    <source>
        <dbReference type="EMBL" id="GKU96274.1"/>
    </source>
</evidence>
<proteinExistence type="predicted"/>
<gene>
    <name evidence="1" type="ORF">SLEP1_g9523</name>
</gene>
<protein>
    <submittedName>
        <fullName evidence="1">Uncharacterized protein</fullName>
    </submittedName>
</protein>
<dbReference type="EMBL" id="BPVZ01000010">
    <property type="protein sequence ID" value="GKU96274.1"/>
    <property type="molecule type" value="Genomic_DNA"/>
</dbReference>
<keyword evidence="2" id="KW-1185">Reference proteome</keyword>
<comment type="caution">
    <text evidence="1">The sequence shown here is derived from an EMBL/GenBank/DDBJ whole genome shotgun (WGS) entry which is preliminary data.</text>
</comment>
<accession>A0AAV5ID55</accession>
<dbReference type="AlphaFoldDB" id="A0AAV5ID55"/>
<name>A0AAV5ID55_9ROSI</name>
<organism evidence="1 2">
    <name type="scientific">Rubroshorea leprosula</name>
    <dbReference type="NCBI Taxonomy" id="152421"/>
    <lineage>
        <taxon>Eukaryota</taxon>
        <taxon>Viridiplantae</taxon>
        <taxon>Streptophyta</taxon>
        <taxon>Embryophyta</taxon>
        <taxon>Tracheophyta</taxon>
        <taxon>Spermatophyta</taxon>
        <taxon>Magnoliopsida</taxon>
        <taxon>eudicotyledons</taxon>
        <taxon>Gunneridae</taxon>
        <taxon>Pentapetalae</taxon>
        <taxon>rosids</taxon>
        <taxon>malvids</taxon>
        <taxon>Malvales</taxon>
        <taxon>Dipterocarpaceae</taxon>
        <taxon>Rubroshorea</taxon>
    </lineage>
</organism>
<reference evidence="1 2" key="1">
    <citation type="journal article" date="2021" name="Commun. Biol.">
        <title>The genome of Shorea leprosula (Dipterocarpaceae) highlights the ecological relevance of drought in aseasonal tropical rainforests.</title>
        <authorList>
            <person name="Ng K.K.S."/>
            <person name="Kobayashi M.J."/>
            <person name="Fawcett J.A."/>
            <person name="Hatakeyama M."/>
            <person name="Paape T."/>
            <person name="Ng C.H."/>
            <person name="Ang C.C."/>
            <person name="Tnah L.H."/>
            <person name="Lee C.T."/>
            <person name="Nishiyama T."/>
            <person name="Sese J."/>
            <person name="O'Brien M.J."/>
            <person name="Copetti D."/>
            <person name="Mohd Noor M.I."/>
            <person name="Ong R.C."/>
            <person name="Putra M."/>
            <person name="Sireger I.Z."/>
            <person name="Indrioko S."/>
            <person name="Kosugi Y."/>
            <person name="Izuno A."/>
            <person name="Isagi Y."/>
            <person name="Lee S.L."/>
            <person name="Shimizu K.K."/>
        </authorList>
    </citation>
    <scope>NUCLEOTIDE SEQUENCE [LARGE SCALE GENOMIC DNA]</scope>
    <source>
        <strain evidence="1">214</strain>
    </source>
</reference>
<evidence type="ECO:0000313" key="2">
    <source>
        <dbReference type="Proteomes" id="UP001054252"/>
    </source>
</evidence>
<sequence length="117" mass="12408">MSPASARFASGSDDFAKSAFGSNASLSTVSIDDYSISAPAPPPKLTTHHTTSKYRHTTHLLPPHQALPKPSTSVVLLPLLVPFLTSLPYHQALPDSLPPILVPFSPLSLTTNPSSPR</sequence>
<dbReference type="Proteomes" id="UP001054252">
    <property type="component" value="Unassembled WGS sequence"/>
</dbReference>